<dbReference type="Gene3D" id="3.30.1370.110">
    <property type="match status" value="1"/>
</dbReference>
<organism evidence="3 4">
    <name type="scientific">Neoaquamicrobium microcysteis</name>
    <dbReference type="NCBI Taxonomy" id="2682781"/>
    <lineage>
        <taxon>Bacteria</taxon>
        <taxon>Pseudomonadati</taxon>
        <taxon>Pseudomonadota</taxon>
        <taxon>Alphaproteobacteria</taxon>
        <taxon>Hyphomicrobiales</taxon>
        <taxon>Phyllobacteriaceae</taxon>
        <taxon>Neoaquamicrobium</taxon>
    </lineage>
</organism>
<dbReference type="PANTHER" id="PTHR35562">
    <property type="entry name" value="DNA ENDONUCLEASE SMRA-RELATED"/>
    <property type="match status" value="1"/>
</dbReference>
<dbReference type="Pfam" id="PF01713">
    <property type="entry name" value="Smr"/>
    <property type="match status" value="1"/>
</dbReference>
<gene>
    <name evidence="3" type="ORF">FY036_14320</name>
</gene>
<name>A0A5D4GTR3_9HYPH</name>
<dbReference type="OrthoDB" id="7165597at2"/>
<dbReference type="SMART" id="SM00463">
    <property type="entry name" value="SMR"/>
    <property type="match status" value="1"/>
</dbReference>
<feature type="region of interest" description="Disordered" evidence="1">
    <location>
        <begin position="48"/>
        <end position="75"/>
    </location>
</feature>
<reference evidence="3 4" key="1">
    <citation type="submission" date="2019-08" db="EMBL/GenBank/DDBJ databases">
        <authorList>
            <person name="Seo Y.L."/>
        </authorList>
    </citation>
    <scope>NUCLEOTIDE SEQUENCE [LARGE SCALE GENOMIC DNA]</scope>
    <source>
        <strain evidence="3 4">MaA-C15</strain>
    </source>
</reference>
<feature type="domain" description="Smr" evidence="2">
    <location>
        <begin position="94"/>
        <end position="177"/>
    </location>
</feature>
<dbReference type="RefSeq" id="WP_148915424.1">
    <property type="nucleotide sequence ID" value="NZ_VSZS01000064.1"/>
</dbReference>
<evidence type="ECO:0000313" key="3">
    <source>
        <dbReference type="EMBL" id="TYR31452.1"/>
    </source>
</evidence>
<dbReference type="InterPro" id="IPR002625">
    <property type="entry name" value="Smr_dom"/>
</dbReference>
<protein>
    <submittedName>
        <fullName evidence="3">DNA mismatch repair protein MutS</fullName>
    </submittedName>
</protein>
<sequence>MSGHADRKLSLEDRILWGKVARSATPLPGKAHEEEPAVAEDFSSMLDAPKAPSARTEPAAPARPKTQVHHRQHGIDMPTREKLAKGRLPIEGKVDLHGLTQAEAHSLLLSFLHRAYADGRRHVLVVTGKGSSLGSDGILRRAVPAWFATPPFRALVAGHEDAARRHGGSGALYVRLRRQGSAS</sequence>
<accession>A0A5D4GTR3</accession>
<dbReference type="PROSITE" id="PS50828">
    <property type="entry name" value="SMR"/>
    <property type="match status" value="1"/>
</dbReference>
<evidence type="ECO:0000313" key="4">
    <source>
        <dbReference type="Proteomes" id="UP000323258"/>
    </source>
</evidence>
<reference evidence="3 4" key="2">
    <citation type="submission" date="2019-09" db="EMBL/GenBank/DDBJ databases">
        <title>Mesorhizobium sp. MaA-C15 isolated from Microcystis aeruginosa.</title>
        <authorList>
            <person name="Jeong S.E."/>
            <person name="Jin H.M."/>
            <person name="Jeon C.O."/>
        </authorList>
    </citation>
    <scope>NUCLEOTIDE SEQUENCE [LARGE SCALE GENOMIC DNA]</scope>
    <source>
        <strain evidence="3 4">MaA-C15</strain>
    </source>
</reference>
<dbReference type="Proteomes" id="UP000323258">
    <property type="component" value="Unassembled WGS sequence"/>
</dbReference>
<comment type="caution">
    <text evidence="3">The sequence shown here is derived from an EMBL/GenBank/DDBJ whole genome shotgun (WGS) entry which is preliminary data.</text>
</comment>
<evidence type="ECO:0000259" key="2">
    <source>
        <dbReference type="PROSITE" id="PS50828"/>
    </source>
</evidence>
<dbReference type="PANTHER" id="PTHR35562:SF2">
    <property type="entry name" value="DNA ENDONUCLEASE SMRA-RELATED"/>
    <property type="match status" value="1"/>
</dbReference>
<proteinExistence type="predicted"/>
<evidence type="ECO:0000256" key="1">
    <source>
        <dbReference type="SAM" id="MobiDB-lite"/>
    </source>
</evidence>
<dbReference type="EMBL" id="VSZS01000064">
    <property type="protein sequence ID" value="TYR31452.1"/>
    <property type="molecule type" value="Genomic_DNA"/>
</dbReference>
<dbReference type="InterPro" id="IPR036063">
    <property type="entry name" value="Smr_dom_sf"/>
</dbReference>
<keyword evidence="4" id="KW-1185">Reference proteome</keyword>
<dbReference type="SUPFAM" id="SSF160443">
    <property type="entry name" value="SMR domain-like"/>
    <property type="match status" value="1"/>
</dbReference>
<dbReference type="AlphaFoldDB" id="A0A5D4GTR3"/>